<reference evidence="7" key="1">
    <citation type="submission" date="2017-02" db="EMBL/GenBank/DDBJ databases">
        <authorList>
            <person name="Tafer H."/>
            <person name="Lopandic K."/>
        </authorList>
    </citation>
    <scope>NUCLEOTIDE SEQUENCE [LARGE SCALE GENOMIC DNA]</scope>
    <source>
        <strain evidence="7">CBS 366.77</strain>
    </source>
</reference>
<proteinExistence type="inferred from homology"/>
<dbReference type="InterPro" id="IPR006254">
    <property type="entry name" value="Isocitrate_lyase"/>
</dbReference>
<evidence type="ECO:0000256" key="2">
    <source>
        <dbReference type="ARBA" id="ARBA00005704"/>
    </source>
</evidence>
<dbReference type="GO" id="GO:0004451">
    <property type="term" value="F:isocitrate lyase activity"/>
    <property type="evidence" value="ECO:0007669"/>
    <property type="project" value="InterPro"/>
</dbReference>
<keyword evidence="5 6" id="KW-0456">Lyase</keyword>
<dbReference type="GO" id="GO:0019752">
    <property type="term" value="P:carboxylic acid metabolic process"/>
    <property type="evidence" value="ECO:0007669"/>
    <property type="project" value="InterPro"/>
</dbReference>
<organism evidence="6 7">
    <name type="scientific">Aspergillus sclerotialis</name>
    <dbReference type="NCBI Taxonomy" id="2070753"/>
    <lineage>
        <taxon>Eukaryota</taxon>
        <taxon>Fungi</taxon>
        <taxon>Dikarya</taxon>
        <taxon>Ascomycota</taxon>
        <taxon>Pezizomycotina</taxon>
        <taxon>Eurotiomycetes</taxon>
        <taxon>Eurotiomycetidae</taxon>
        <taxon>Eurotiales</taxon>
        <taxon>Aspergillaceae</taxon>
        <taxon>Aspergillus</taxon>
        <taxon>Aspergillus subgen. Polypaecilum</taxon>
    </lineage>
</organism>
<dbReference type="InterPro" id="IPR040442">
    <property type="entry name" value="Pyrv_kinase-like_dom_sf"/>
</dbReference>
<accession>A0A3A2ZBV0</accession>
<gene>
    <name evidence="6" type="ORF">PHISCL_10789</name>
</gene>
<dbReference type="OrthoDB" id="4078635at2759"/>
<dbReference type="Proteomes" id="UP000266188">
    <property type="component" value="Unassembled WGS sequence"/>
</dbReference>
<comment type="caution">
    <text evidence="6">The sequence shown here is derived from an EMBL/GenBank/DDBJ whole genome shotgun (WGS) entry which is preliminary data.</text>
</comment>
<comment type="similarity">
    <text evidence="2">Belongs to the isocitrate lyase/PEP mutase superfamily. Isocitrate lyase family.</text>
</comment>
<evidence type="ECO:0000256" key="4">
    <source>
        <dbReference type="ARBA" id="ARBA00012260"/>
    </source>
</evidence>
<dbReference type="Gene3D" id="3.20.20.60">
    <property type="entry name" value="Phosphoenolpyruvate-binding domains"/>
    <property type="match status" value="1"/>
</dbReference>
<sequence>MSFLENEDKKYAEEVKAVKSWWQDSRWRYTKRPFTAEQIVAKRGNLNIDYPSNAQSRKLWGILENNFKVRGPRLTPG</sequence>
<dbReference type="STRING" id="2070753.A0A3A2ZBV0"/>
<dbReference type="Pfam" id="PF00463">
    <property type="entry name" value="ICL"/>
    <property type="match status" value="1"/>
</dbReference>
<evidence type="ECO:0000256" key="5">
    <source>
        <dbReference type="ARBA" id="ARBA00023239"/>
    </source>
</evidence>
<dbReference type="EMBL" id="MVGC01002332">
    <property type="protein sequence ID" value="RJE16874.1"/>
    <property type="molecule type" value="Genomic_DNA"/>
</dbReference>
<evidence type="ECO:0000256" key="3">
    <source>
        <dbReference type="ARBA" id="ARBA00011881"/>
    </source>
</evidence>
<dbReference type="PANTHER" id="PTHR21631:SF3">
    <property type="entry name" value="BIFUNCTIONAL GLYOXYLATE CYCLE PROTEIN"/>
    <property type="match status" value="1"/>
</dbReference>
<comment type="subunit">
    <text evidence="3">Homotetramer.</text>
</comment>
<comment type="catalytic activity">
    <reaction evidence="1">
        <text>(2S,3R)-3-hydroxybutane-1,2,3-tricarboxylate = pyruvate + succinate</text>
        <dbReference type="Rhea" id="RHEA:16809"/>
        <dbReference type="ChEBI" id="CHEBI:15361"/>
        <dbReference type="ChEBI" id="CHEBI:30031"/>
        <dbReference type="ChEBI" id="CHEBI:57429"/>
        <dbReference type="EC" id="4.1.3.30"/>
    </reaction>
</comment>
<protein>
    <recommendedName>
        <fullName evidence="4">methylisocitrate lyase</fullName>
        <ecNumber evidence="4">4.1.3.30</ecNumber>
    </recommendedName>
</protein>
<evidence type="ECO:0000256" key="1">
    <source>
        <dbReference type="ARBA" id="ARBA00001050"/>
    </source>
</evidence>
<dbReference type="PANTHER" id="PTHR21631">
    <property type="entry name" value="ISOCITRATE LYASE/MALATE SYNTHASE"/>
    <property type="match status" value="1"/>
</dbReference>
<evidence type="ECO:0000313" key="7">
    <source>
        <dbReference type="Proteomes" id="UP000266188"/>
    </source>
</evidence>
<keyword evidence="7" id="KW-1185">Reference proteome</keyword>
<dbReference type="GO" id="GO:0046421">
    <property type="term" value="F:methylisocitrate lyase activity"/>
    <property type="evidence" value="ECO:0007669"/>
    <property type="project" value="UniProtKB-EC"/>
</dbReference>
<dbReference type="EC" id="4.1.3.30" evidence="4"/>
<evidence type="ECO:0000313" key="6">
    <source>
        <dbReference type="EMBL" id="RJE16874.1"/>
    </source>
</evidence>
<dbReference type="AlphaFoldDB" id="A0A3A2ZBV0"/>
<dbReference type="InterPro" id="IPR015813">
    <property type="entry name" value="Pyrv/PenolPyrv_kinase-like_dom"/>
</dbReference>
<dbReference type="SUPFAM" id="SSF51621">
    <property type="entry name" value="Phosphoenolpyruvate/pyruvate domain"/>
    <property type="match status" value="1"/>
</dbReference>
<name>A0A3A2ZBV0_9EURO</name>